<dbReference type="InterPro" id="IPR015943">
    <property type="entry name" value="WD40/YVTN_repeat-like_dom_sf"/>
</dbReference>
<evidence type="ECO:0000256" key="15">
    <source>
        <dbReference type="ARBA" id="ARBA00023242"/>
    </source>
</evidence>
<organism evidence="19 20">
    <name type="scientific">Batillaria attramentaria</name>
    <dbReference type="NCBI Taxonomy" id="370345"/>
    <lineage>
        <taxon>Eukaryota</taxon>
        <taxon>Metazoa</taxon>
        <taxon>Spiralia</taxon>
        <taxon>Lophotrochozoa</taxon>
        <taxon>Mollusca</taxon>
        <taxon>Gastropoda</taxon>
        <taxon>Caenogastropoda</taxon>
        <taxon>Sorbeoconcha</taxon>
        <taxon>Cerithioidea</taxon>
        <taxon>Batillariidae</taxon>
        <taxon>Batillaria</taxon>
    </lineage>
</organism>
<evidence type="ECO:0000256" key="6">
    <source>
        <dbReference type="ARBA" id="ARBA00022490"/>
    </source>
</evidence>
<dbReference type="GO" id="GO:0016605">
    <property type="term" value="C:PML body"/>
    <property type="evidence" value="ECO:0007669"/>
    <property type="project" value="UniProtKB-SubCell"/>
</dbReference>
<keyword evidence="8" id="KW-0808">Transferase</keyword>
<feature type="compositionally biased region" description="Acidic residues" evidence="17">
    <location>
        <begin position="1"/>
        <end position="19"/>
    </location>
</feature>
<feature type="compositionally biased region" description="Polar residues" evidence="17">
    <location>
        <begin position="329"/>
        <end position="345"/>
    </location>
</feature>
<keyword evidence="6" id="KW-0963">Cytoplasm</keyword>
<dbReference type="InterPro" id="IPR037381">
    <property type="entry name" value="RFWD3"/>
</dbReference>
<evidence type="ECO:0000256" key="4">
    <source>
        <dbReference type="ARBA" id="ARBA00004906"/>
    </source>
</evidence>
<evidence type="ECO:0000256" key="13">
    <source>
        <dbReference type="ARBA" id="ARBA00022833"/>
    </source>
</evidence>
<sequence>MSDESEVDLISEGSTDDPPDQSSAVASSPPVIAIDDGDGIPGSDSDDVVIVGSDVDILAEDSNSEVSDSADDERGQEEQQRTEPPQENAPHTTSDAGPSSQAEQPTSRNSGNSSQPLPVPHESSTSADLAVPGPSASSESQNTSLQDFQTPILIRPSVPAVRALADPNESIVHFRSPKRRRLMSPAKNDEKGEGGQCCSICFEPWTNSGNHRLASLKCGHLFGMGCIEKWLKGQGGKCPQCNEKAKLKDVRVIYAKTIKMVDTSEKERALRELEQEKTLRRKADLDAAEARLRCQQYMDESRRLREELDRVRGELSTLRSRSHAGGGVPSSQASPSQMTSQHQQLQGQFTLDKTIKIWEAGRCRVVDFCASLAALVVSQPSSSPLFPGFGIKKISAMDFKTSSYMTLHTKAIRGITFHPMVDDGVLLSGSMDKTVKLTSMITNTVVQTYNTFFPVWSVEWNTDNQNYFYAGQQNGTVLEFDTRNTSEHVQQLNAEGSKSPIVALQFLTHDVNAAFRPGGLIVGQLDRTTFHQIKGNDESRLHILPLEGNLTSLHLDPGTRHLLASFRPTAKHPSVRHQLCELSTTNTVGSEAAVTCNIIHTFHGSRSQSTLAKTMLRSHPADNARLLVVAGDEASNTAHIWDTATSRLVQRLPCEGMAVDFSSFTINNTTYLAALTERTLKVHRWC</sequence>
<dbReference type="Pfam" id="PF13639">
    <property type="entry name" value="zf-RING_2"/>
    <property type="match status" value="1"/>
</dbReference>
<keyword evidence="15" id="KW-0539">Nucleus</keyword>
<reference evidence="19 20" key="1">
    <citation type="journal article" date="2023" name="Sci. Data">
        <title>Genome assembly of the Korean intertidal mud-creeper Batillaria attramentaria.</title>
        <authorList>
            <person name="Patra A.K."/>
            <person name="Ho P.T."/>
            <person name="Jun S."/>
            <person name="Lee S.J."/>
            <person name="Kim Y."/>
            <person name="Won Y.J."/>
        </authorList>
    </citation>
    <scope>NUCLEOTIDE SEQUENCE [LARGE SCALE GENOMIC DNA]</scope>
    <source>
        <strain evidence="19">Wonlab-2016</strain>
    </source>
</reference>
<evidence type="ECO:0000313" key="19">
    <source>
        <dbReference type="EMBL" id="KAK7480400.1"/>
    </source>
</evidence>
<proteinExistence type="predicted"/>
<dbReference type="InterPro" id="IPR036322">
    <property type="entry name" value="WD40_repeat_dom_sf"/>
</dbReference>
<keyword evidence="9" id="KW-0677">Repeat</keyword>
<dbReference type="PANTHER" id="PTHR16047">
    <property type="entry name" value="RFWD3 PROTEIN"/>
    <property type="match status" value="1"/>
</dbReference>
<dbReference type="AlphaFoldDB" id="A0ABD0K0M6"/>
<evidence type="ECO:0000256" key="7">
    <source>
        <dbReference type="ARBA" id="ARBA00022574"/>
    </source>
</evidence>
<feature type="compositionally biased region" description="Acidic residues" evidence="17">
    <location>
        <begin position="57"/>
        <end position="71"/>
    </location>
</feature>
<evidence type="ECO:0000256" key="9">
    <source>
        <dbReference type="ARBA" id="ARBA00022737"/>
    </source>
</evidence>
<keyword evidence="10" id="KW-0227">DNA damage</keyword>
<dbReference type="InterPro" id="IPR013083">
    <property type="entry name" value="Znf_RING/FYVE/PHD"/>
</dbReference>
<dbReference type="Pfam" id="PF23419">
    <property type="entry name" value="WD40_RFWD3"/>
    <property type="match status" value="1"/>
</dbReference>
<keyword evidence="12" id="KW-0833">Ubl conjugation pathway</keyword>
<dbReference type="GO" id="GO:0061630">
    <property type="term" value="F:ubiquitin protein ligase activity"/>
    <property type="evidence" value="ECO:0007669"/>
    <property type="project" value="UniProtKB-EC"/>
</dbReference>
<comment type="subcellular location">
    <subcellularLocation>
        <location evidence="3">Cytoplasm</location>
    </subcellularLocation>
    <subcellularLocation>
        <location evidence="2">Nucleus</location>
        <location evidence="2">PML body</location>
    </subcellularLocation>
</comment>
<feature type="region of interest" description="Disordered" evidence="17">
    <location>
        <begin position="315"/>
        <end position="345"/>
    </location>
</feature>
<comment type="pathway">
    <text evidence="4">Protein modification; protein ubiquitination.</text>
</comment>
<dbReference type="InterPro" id="IPR001680">
    <property type="entry name" value="WD40_rpt"/>
</dbReference>
<evidence type="ECO:0000256" key="10">
    <source>
        <dbReference type="ARBA" id="ARBA00022763"/>
    </source>
</evidence>
<dbReference type="Gene3D" id="2.130.10.10">
    <property type="entry name" value="YVTN repeat-like/Quinoprotein amine dehydrogenase"/>
    <property type="match status" value="1"/>
</dbReference>
<accession>A0ABD0K0M6</accession>
<dbReference type="EC" id="2.3.2.27" evidence="5"/>
<dbReference type="SUPFAM" id="SSF50978">
    <property type="entry name" value="WD40 repeat-like"/>
    <property type="match status" value="1"/>
</dbReference>
<gene>
    <name evidence="19" type="ORF">BaRGS_00028319</name>
</gene>
<feature type="compositionally biased region" description="Polar residues" evidence="17">
    <location>
        <begin position="135"/>
        <end position="148"/>
    </location>
</feature>
<feature type="compositionally biased region" description="Basic and acidic residues" evidence="17">
    <location>
        <begin position="72"/>
        <end position="81"/>
    </location>
</feature>
<evidence type="ECO:0000313" key="20">
    <source>
        <dbReference type="Proteomes" id="UP001519460"/>
    </source>
</evidence>
<keyword evidence="13" id="KW-0862">Zinc</keyword>
<feature type="region of interest" description="Disordered" evidence="17">
    <location>
        <begin position="1"/>
        <end position="148"/>
    </location>
</feature>
<feature type="compositionally biased region" description="Polar residues" evidence="17">
    <location>
        <begin position="89"/>
        <end position="127"/>
    </location>
</feature>
<evidence type="ECO:0000256" key="3">
    <source>
        <dbReference type="ARBA" id="ARBA00004496"/>
    </source>
</evidence>
<name>A0ABD0K0M6_9CAEN</name>
<dbReference type="SUPFAM" id="SSF57850">
    <property type="entry name" value="RING/U-box"/>
    <property type="match status" value="1"/>
</dbReference>
<evidence type="ECO:0000256" key="1">
    <source>
        <dbReference type="ARBA" id="ARBA00000900"/>
    </source>
</evidence>
<evidence type="ECO:0000256" key="14">
    <source>
        <dbReference type="ARBA" id="ARBA00023204"/>
    </source>
</evidence>
<keyword evidence="7" id="KW-0853">WD repeat</keyword>
<dbReference type="GO" id="GO:0008270">
    <property type="term" value="F:zinc ion binding"/>
    <property type="evidence" value="ECO:0007669"/>
    <property type="project" value="UniProtKB-KW"/>
</dbReference>
<comment type="catalytic activity">
    <reaction evidence="1">
        <text>S-ubiquitinyl-[E2 ubiquitin-conjugating enzyme]-L-cysteine + [acceptor protein]-L-lysine = [E2 ubiquitin-conjugating enzyme]-L-cysteine + N(6)-ubiquitinyl-[acceptor protein]-L-lysine.</text>
        <dbReference type="EC" id="2.3.2.27"/>
    </reaction>
</comment>
<dbReference type="InterPro" id="IPR056527">
    <property type="entry name" value="WD40_RFWD3"/>
</dbReference>
<dbReference type="PROSITE" id="PS50089">
    <property type="entry name" value="ZF_RING_2"/>
    <property type="match status" value="1"/>
</dbReference>
<keyword evidence="11 16" id="KW-0479">Metal-binding</keyword>
<dbReference type="CDD" id="cd16450">
    <property type="entry name" value="mRING-C3HGC3_RFWD3"/>
    <property type="match status" value="1"/>
</dbReference>
<evidence type="ECO:0000256" key="17">
    <source>
        <dbReference type="SAM" id="MobiDB-lite"/>
    </source>
</evidence>
<evidence type="ECO:0000259" key="18">
    <source>
        <dbReference type="PROSITE" id="PS50089"/>
    </source>
</evidence>
<feature type="domain" description="RING-type" evidence="18">
    <location>
        <begin position="198"/>
        <end position="242"/>
    </location>
</feature>
<evidence type="ECO:0000256" key="8">
    <source>
        <dbReference type="ARBA" id="ARBA00022679"/>
    </source>
</evidence>
<dbReference type="GO" id="GO:0005737">
    <property type="term" value="C:cytoplasm"/>
    <property type="evidence" value="ECO:0007669"/>
    <property type="project" value="UniProtKB-SubCell"/>
</dbReference>
<comment type="caution">
    <text evidence="19">The sequence shown here is derived from an EMBL/GenBank/DDBJ whole genome shotgun (WGS) entry which is preliminary data.</text>
</comment>
<keyword evidence="20" id="KW-1185">Reference proteome</keyword>
<dbReference type="Proteomes" id="UP001519460">
    <property type="component" value="Unassembled WGS sequence"/>
</dbReference>
<evidence type="ECO:0000256" key="16">
    <source>
        <dbReference type="PROSITE-ProRule" id="PRU00175"/>
    </source>
</evidence>
<keyword evidence="14" id="KW-0234">DNA repair</keyword>
<keyword evidence="11 16" id="KW-0863">Zinc-finger</keyword>
<evidence type="ECO:0000256" key="5">
    <source>
        <dbReference type="ARBA" id="ARBA00012483"/>
    </source>
</evidence>
<dbReference type="InterPro" id="IPR001841">
    <property type="entry name" value="Znf_RING"/>
</dbReference>
<evidence type="ECO:0000256" key="11">
    <source>
        <dbReference type="ARBA" id="ARBA00022771"/>
    </source>
</evidence>
<dbReference type="PANTHER" id="PTHR16047:SF7">
    <property type="entry name" value="E3 UBIQUITIN-PROTEIN LIGASE RFWD3"/>
    <property type="match status" value="1"/>
</dbReference>
<dbReference type="SMART" id="SM00184">
    <property type="entry name" value="RING"/>
    <property type="match status" value="1"/>
</dbReference>
<dbReference type="GO" id="GO:0006281">
    <property type="term" value="P:DNA repair"/>
    <property type="evidence" value="ECO:0007669"/>
    <property type="project" value="UniProtKB-KW"/>
</dbReference>
<evidence type="ECO:0000256" key="2">
    <source>
        <dbReference type="ARBA" id="ARBA00004322"/>
    </source>
</evidence>
<evidence type="ECO:0000256" key="12">
    <source>
        <dbReference type="ARBA" id="ARBA00022786"/>
    </source>
</evidence>
<feature type="compositionally biased region" description="Low complexity" evidence="17">
    <location>
        <begin position="20"/>
        <end position="34"/>
    </location>
</feature>
<dbReference type="SMART" id="SM00320">
    <property type="entry name" value="WD40"/>
    <property type="match status" value="3"/>
</dbReference>
<dbReference type="Gene3D" id="3.30.40.10">
    <property type="entry name" value="Zinc/RING finger domain, C3HC4 (zinc finger)"/>
    <property type="match status" value="1"/>
</dbReference>
<dbReference type="EMBL" id="JACVVK020000282">
    <property type="protein sequence ID" value="KAK7480400.1"/>
    <property type="molecule type" value="Genomic_DNA"/>
</dbReference>
<protein>
    <recommendedName>
        <fullName evidence="5">RING-type E3 ubiquitin transferase</fullName>
        <ecNumber evidence="5">2.3.2.27</ecNumber>
    </recommendedName>
</protein>